<feature type="transmembrane region" description="Helical" evidence="1">
    <location>
        <begin position="228"/>
        <end position="248"/>
    </location>
</feature>
<dbReference type="Proteomes" id="UP000530850">
    <property type="component" value="Unassembled WGS sequence"/>
</dbReference>
<keyword evidence="4" id="KW-1185">Reference proteome</keyword>
<dbReference type="PANTHER" id="PTHR38095">
    <property type="entry name" value="ANAEROBIC DIMETHYL SULFOXIDE REDUCTASE CHAIN YNFH"/>
    <property type="match status" value="1"/>
</dbReference>
<keyword evidence="1" id="KW-0812">Transmembrane</keyword>
<dbReference type="InterPro" id="IPR007059">
    <property type="entry name" value="DmsC"/>
</dbReference>
<dbReference type="EMBL" id="SSTM01000008">
    <property type="protein sequence ID" value="TJW09656.1"/>
    <property type="molecule type" value="Genomic_DNA"/>
</dbReference>
<feature type="transmembrane region" description="Helical" evidence="1">
    <location>
        <begin position="255"/>
        <end position="278"/>
    </location>
</feature>
<feature type="transmembrane region" description="Helical" evidence="1">
    <location>
        <begin position="6"/>
        <end position="25"/>
    </location>
</feature>
<dbReference type="GO" id="GO:0009389">
    <property type="term" value="F:dimethyl sulfoxide reductase activity"/>
    <property type="evidence" value="ECO:0007669"/>
    <property type="project" value="TreeGrafter"/>
</dbReference>
<name>A0A3N0A865_9ACTN</name>
<evidence type="ECO:0000313" key="4">
    <source>
        <dbReference type="Proteomes" id="UP000309454"/>
    </source>
</evidence>
<protein>
    <submittedName>
        <fullName evidence="2">DMSO reductase anchor subunit</fullName>
    </submittedName>
</protein>
<feature type="transmembrane region" description="Helical" evidence="1">
    <location>
        <begin position="46"/>
        <end position="67"/>
    </location>
</feature>
<dbReference type="GO" id="GO:0019645">
    <property type="term" value="P:anaerobic electron transport chain"/>
    <property type="evidence" value="ECO:0007669"/>
    <property type="project" value="InterPro"/>
</dbReference>
<keyword evidence="1" id="KW-1133">Transmembrane helix</keyword>
<evidence type="ECO:0000256" key="1">
    <source>
        <dbReference type="SAM" id="Phobius"/>
    </source>
</evidence>
<evidence type="ECO:0000313" key="3">
    <source>
        <dbReference type="EMBL" id="TJW09656.1"/>
    </source>
</evidence>
<dbReference type="Proteomes" id="UP000309454">
    <property type="component" value="Unassembled WGS sequence"/>
</dbReference>
<evidence type="ECO:0000313" key="2">
    <source>
        <dbReference type="EMBL" id="MBB3171715.1"/>
    </source>
</evidence>
<feature type="transmembrane region" description="Helical" evidence="1">
    <location>
        <begin position="184"/>
        <end position="208"/>
    </location>
</feature>
<feature type="transmembrane region" description="Helical" evidence="1">
    <location>
        <begin position="151"/>
        <end position="172"/>
    </location>
</feature>
<reference evidence="2 5" key="2">
    <citation type="submission" date="2020-08" db="EMBL/GenBank/DDBJ databases">
        <title>Sequencing the genomes of 1000 actinobacteria strains.</title>
        <authorList>
            <person name="Klenk H.-P."/>
        </authorList>
    </citation>
    <scope>NUCLEOTIDE SEQUENCE [LARGE SCALE GENOMIC DNA]</scope>
    <source>
        <strain evidence="2 5">DSM 22242</strain>
    </source>
</reference>
<dbReference type="Pfam" id="PF04976">
    <property type="entry name" value="DmsC"/>
    <property type="match status" value="1"/>
</dbReference>
<feature type="transmembrane region" description="Helical" evidence="1">
    <location>
        <begin position="87"/>
        <end position="104"/>
    </location>
</feature>
<accession>A0A3N0A865</accession>
<dbReference type="PANTHER" id="PTHR38095:SF3">
    <property type="entry name" value="ANAEROBIC DIMETHYL SULFOXIDE REDUCTASE, SUBUNIT C"/>
    <property type="match status" value="1"/>
</dbReference>
<dbReference type="GO" id="GO:0009390">
    <property type="term" value="C:dimethyl sulfoxide reductase complex"/>
    <property type="evidence" value="ECO:0007669"/>
    <property type="project" value="TreeGrafter"/>
</dbReference>
<dbReference type="RefSeq" id="WP_123186135.1">
    <property type="nucleotide sequence ID" value="NZ_CAOKAH010000007.1"/>
</dbReference>
<dbReference type="GO" id="GO:0005886">
    <property type="term" value="C:plasma membrane"/>
    <property type="evidence" value="ECO:0007669"/>
    <property type="project" value="TreeGrafter"/>
</dbReference>
<comment type="caution">
    <text evidence="3">The sequence shown here is derived from an EMBL/GenBank/DDBJ whole genome shotgun (WGS) entry which is preliminary data.</text>
</comment>
<sequence length="284" mass="28219">MEALASHLPLILFTALCAIGAGAFLPMALRASVGGASPAKPGYGKLAWVPVAVLAIGFVAVFFHVTVPLNAPLALGGIGRSPLSNEVAVGGAFLALCLLYAVLTTAGKLSANANKAFLWVLAASAVVFGLFMGLAYNIATIPAWSSSAASVAMVALTLLGGCALGWLIVGLAGKSETTPKSVGYILLAVAVVSLVAAAIASGAESGIVAALPSFVHDTAAIAAEANGFIAGFTLCGILGVVCLAASIVKPSASRIASILSLAFVTAAIVLARCAFYLMEVGVAF</sequence>
<evidence type="ECO:0000313" key="5">
    <source>
        <dbReference type="Proteomes" id="UP000530850"/>
    </source>
</evidence>
<feature type="transmembrane region" description="Helical" evidence="1">
    <location>
        <begin position="116"/>
        <end position="139"/>
    </location>
</feature>
<keyword evidence="1" id="KW-0472">Membrane</keyword>
<dbReference type="EMBL" id="JACHYA010000005">
    <property type="protein sequence ID" value="MBB3171715.1"/>
    <property type="molecule type" value="Genomic_DNA"/>
</dbReference>
<dbReference type="GeneID" id="93357453"/>
<proteinExistence type="predicted"/>
<organism evidence="3 4">
    <name type="scientific">Parvibacter caecicola</name>
    <dbReference type="NCBI Taxonomy" id="747645"/>
    <lineage>
        <taxon>Bacteria</taxon>
        <taxon>Bacillati</taxon>
        <taxon>Actinomycetota</taxon>
        <taxon>Coriobacteriia</taxon>
        <taxon>Coriobacteriales</taxon>
        <taxon>Coriobacteriaceae</taxon>
        <taxon>Parvibacter</taxon>
    </lineage>
</organism>
<reference evidence="3 4" key="1">
    <citation type="submission" date="2019-04" db="EMBL/GenBank/DDBJ databases">
        <title>Microbes associate with the intestines of laboratory mice.</title>
        <authorList>
            <person name="Navarre W."/>
            <person name="Wong E."/>
            <person name="Huang K.C."/>
            <person name="Tropini C."/>
            <person name="Ng K."/>
            <person name="Yu B."/>
        </authorList>
    </citation>
    <scope>NUCLEOTIDE SEQUENCE [LARGE SCALE GENOMIC DNA]</scope>
    <source>
        <strain evidence="3 4">NM48_B13</strain>
    </source>
</reference>
<dbReference type="OrthoDB" id="4394845at2"/>
<dbReference type="AlphaFoldDB" id="A0A3N0A865"/>
<gene>
    <name evidence="3" type="ORF">E5982_09000</name>
    <name evidence="2" type="ORF">FHR31_001541</name>
</gene>